<protein>
    <submittedName>
        <fullName evidence="1">Uncharacterized protein</fullName>
    </submittedName>
</protein>
<dbReference type="Proteomes" id="UP000315003">
    <property type="component" value="Chromosome"/>
</dbReference>
<gene>
    <name evidence="1" type="ORF">SV7mr_42780</name>
</gene>
<accession>A0A517T019</accession>
<dbReference type="AlphaFoldDB" id="A0A517T019"/>
<dbReference type="EMBL" id="CP036272">
    <property type="protein sequence ID" value="QDT61738.1"/>
    <property type="molecule type" value="Genomic_DNA"/>
</dbReference>
<name>A0A517T019_9BACT</name>
<reference evidence="1 2" key="1">
    <citation type="submission" date="2019-02" db="EMBL/GenBank/DDBJ databases">
        <title>Deep-cultivation of Planctomycetes and their phenomic and genomic characterization uncovers novel biology.</title>
        <authorList>
            <person name="Wiegand S."/>
            <person name="Jogler M."/>
            <person name="Boedeker C."/>
            <person name="Pinto D."/>
            <person name="Vollmers J."/>
            <person name="Rivas-Marin E."/>
            <person name="Kohn T."/>
            <person name="Peeters S.H."/>
            <person name="Heuer A."/>
            <person name="Rast P."/>
            <person name="Oberbeckmann S."/>
            <person name="Bunk B."/>
            <person name="Jeske O."/>
            <person name="Meyerdierks A."/>
            <person name="Storesund J.E."/>
            <person name="Kallscheuer N."/>
            <person name="Luecker S."/>
            <person name="Lage O.M."/>
            <person name="Pohl T."/>
            <person name="Merkel B.J."/>
            <person name="Hornburger P."/>
            <person name="Mueller R.-W."/>
            <person name="Bruemmer F."/>
            <person name="Labrenz M."/>
            <person name="Spormann A.M."/>
            <person name="Op den Camp H."/>
            <person name="Overmann J."/>
            <person name="Amann R."/>
            <person name="Jetten M.S.M."/>
            <person name="Mascher T."/>
            <person name="Medema M.H."/>
            <person name="Devos D.P."/>
            <person name="Kaster A.-K."/>
            <person name="Ovreas L."/>
            <person name="Rohde M."/>
            <person name="Galperin M.Y."/>
            <person name="Jogler C."/>
        </authorList>
    </citation>
    <scope>NUCLEOTIDE SEQUENCE [LARGE SCALE GENOMIC DNA]</scope>
    <source>
        <strain evidence="1 2">SV_7m_r</strain>
    </source>
</reference>
<evidence type="ECO:0000313" key="1">
    <source>
        <dbReference type="EMBL" id="QDT61738.1"/>
    </source>
</evidence>
<organism evidence="1 2">
    <name type="scientific">Stieleria bergensis</name>
    <dbReference type="NCBI Taxonomy" id="2528025"/>
    <lineage>
        <taxon>Bacteria</taxon>
        <taxon>Pseudomonadati</taxon>
        <taxon>Planctomycetota</taxon>
        <taxon>Planctomycetia</taxon>
        <taxon>Pirellulales</taxon>
        <taxon>Pirellulaceae</taxon>
        <taxon>Stieleria</taxon>
    </lineage>
</organism>
<keyword evidence="2" id="KW-1185">Reference proteome</keyword>
<evidence type="ECO:0000313" key="2">
    <source>
        <dbReference type="Proteomes" id="UP000315003"/>
    </source>
</evidence>
<proteinExistence type="predicted"/>
<sequence>MKWYSVVGGQTIEPATIRPNMRGSIKTQTGLVQESYCLSFIPR</sequence>